<dbReference type="Proteomes" id="UP000250321">
    <property type="component" value="Unassembled WGS sequence"/>
</dbReference>
<keyword evidence="2" id="KW-1185">Reference proteome</keyword>
<dbReference type="EMBL" id="PJQY01000661">
    <property type="protein sequence ID" value="PQQ08913.1"/>
    <property type="molecule type" value="Genomic_DNA"/>
</dbReference>
<comment type="caution">
    <text evidence="1">The sequence shown here is derived from an EMBL/GenBank/DDBJ whole genome shotgun (WGS) entry which is preliminary data.</text>
</comment>
<reference evidence="1 2" key="1">
    <citation type="submission" date="2018-02" db="EMBL/GenBank/DDBJ databases">
        <title>Draft genome of wild Prunus yedoensis var. nudiflora.</title>
        <authorList>
            <person name="Baek S."/>
            <person name="Kim J.-H."/>
            <person name="Choi K."/>
            <person name="Kim G.-B."/>
            <person name="Cho A."/>
            <person name="Jang H."/>
            <person name="Shin C.-H."/>
            <person name="Yu H.-J."/>
            <person name="Mun J.-H."/>
        </authorList>
    </citation>
    <scope>NUCLEOTIDE SEQUENCE [LARGE SCALE GENOMIC DNA]</scope>
    <source>
        <strain evidence="2">cv. Jeju island</strain>
        <tissue evidence="1">Leaf</tissue>
    </source>
</reference>
<accession>A0A314YQ47</accession>
<sequence length="84" mass="9063">MDVISGFGMARAWSTFGCSPRLSPSPFPSFSCPFIHHASSPPHTRALRYQGGPAYSPASRWSGLLSGFEVVVSLLWFCLPAGMT</sequence>
<evidence type="ECO:0000313" key="1">
    <source>
        <dbReference type="EMBL" id="PQQ08913.1"/>
    </source>
</evidence>
<gene>
    <name evidence="1" type="ORF">Pyn_33334</name>
</gene>
<protein>
    <submittedName>
        <fullName evidence="1">Uncharacterized protein</fullName>
    </submittedName>
</protein>
<dbReference type="AlphaFoldDB" id="A0A314YQ47"/>
<evidence type="ECO:0000313" key="2">
    <source>
        <dbReference type="Proteomes" id="UP000250321"/>
    </source>
</evidence>
<name>A0A314YQ47_PRUYE</name>
<organism evidence="1 2">
    <name type="scientific">Prunus yedoensis var. nudiflora</name>
    <dbReference type="NCBI Taxonomy" id="2094558"/>
    <lineage>
        <taxon>Eukaryota</taxon>
        <taxon>Viridiplantae</taxon>
        <taxon>Streptophyta</taxon>
        <taxon>Embryophyta</taxon>
        <taxon>Tracheophyta</taxon>
        <taxon>Spermatophyta</taxon>
        <taxon>Magnoliopsida</taxon>
        <taxon>eudicotyledons</taxon>
        <taxon>Gunneridae</taxon>
        <taxon>Pentapetalae</taxon>
        <taxon>rosids</taxon>
        <taxon>fabids</taxon>
        <taxon>Rosales</taxon>
        <taxon>Rosaceae</taxon>
        <taxon>Amygdaloideae</taxon>
        <taxon>Amygdaleae</taxon>
        <taxon>Prunus</taxon>
    </lineage>
</organism>
<proteinExistence type="predicted"/>